<comment type="caution">
    <text evidence="3">The sequence shown here is derived from an EMBL/GenBank/DDBJ whole genome shotgun (WGS) entry which is preliminary data.</text>
</comment>
<dbReference type="Proteomes" id="UP000316242">
    <property type="component" value="Unassembled WGS sequence"/>
</dbReference>
<dbReference type="InterPro" id="IPR010520">
    <property type="entry name" value="FrsA-like"/>
</dbReference>
<sequence length="375" mass="41670">MLGEDNMGGTSTLKPEDEMLNWGRLILDGVSYSDMVGARDRPADVTWFNYWMNLADGYEQEAARKTALGHSLSAGEYFMSAALCAQYAQFLWFDDRREKGQKRKVELYQEAAPLLSPAAERHELVIDGVPMPVYVRFPEGPGPHPAVIMLGGLESTKEESFQMENLVLKRGMATATFDGPGQGEMFAHKRISGDYEKYTSAVLDLLIGFQEINSDAIGVLGRSLGGNYALKSAACEPRLAACVSWGGFSDMDFWDEETPLTKESWRYVSKVETLEEARLHVSAALETRDVLPQIGCPTYVLHGVHDEIPLYFVDVVKELIPAELLTVIVEPDGDHCCHNLGMRPRYEMADWLQDVLGRATENASTNETMGGKPNE</sequence>
<accession>A0ABQ0RQA7</accession>
<dbReference type="InterPro" id="IPR050261">
    <property type="entry name" value="FrsA_esterase"/>
</dbReference>
<comment type="similarity">
    <text evidence="1">Belongs to the AB hydrolase superfamily.</text>
</comment>
<organism evidence="3 4">
    <name type="scientific">Glutamicibacter nicotianae</name>
    <name type="common">Arthrobacter nicotianae</name>
    <dbReference type="NCBI Taxonomy" id="37929"/>
    <lineage>
        <taxon>Bacteria</taxon>
        <taxon>Bacillati</taxon>
        <taxon>Actinomycetota</taxon>
        <taxon>Actinomycetes</taxon>
        <taxon>Micrococcales</taxon>
        <taxon>Micrococcaceae</taxon>
        <taxon>Glutamicibacter</taxon>
    </lineage>
</organism>
<evidence type="ECO:0000256" key="1">
    <source>
        <dbReference type="ARBA" id="ARBA00008645"/>
    </source>
</evidence>
<dbReference type="Gene3D" id="1.20.1440.110">
    <property type="entry name" value="acylaminoacyl peptidase"/>
    <property type="match status" value="1"/>
</dbReference>
<evidence type="ECO:0000313" key="3">
    <source>
        <dbReference type="EMBL" id="GEC13992.1"/>
    </source>
</evidence>
<proteinExistence type="inferred from homology"/>
<dbReference type="Pfam" id="PF06500">
    <property type="entry name" value="FrsA-like"/>
    <property type="match status" value="1"/>
</dbReference>
<protein>
    <recommendedName>
        <fullName evidence="5">2,6-dihydropseudooxynicotine hydrolase</fullName>
    </recommendedName>
</protein>
<dbReference type="InterPro" id="IPR029058">
    <property type="entry name" value="AB_hydrolase_fold"/>
</dbReference>
<keyword evidence="4" id="KW-1185">Reference proteome</keyword>
<evidence type="ECO:0000256" key="2">
    <source>
        <dbReference type="ARBA" id="ARBA00022801"/>
    </source>
</evidence>
<name>A0ABQ0RQA7_GLUNI</name>
<dbReference type="PANTHER" id="PTHR22946:SF12">
    <property type="entry name" value="CONIDIAL PIGMENT BIOSYNTHESIS PROTEIN AYG1 (AFU_ORTHOLOGUE AFUA_2G17550)"/>
    <property type="match status" value="1"/>
</dbReference>
<evidence type="ECO:0000313" key="4">
    <source>
        <dbReference type="Proteomes" id="UP000316242"/>
    </source>
</evidence>
<dbReference type="EMBL" id="BJNE01000026">
    <property type="protein sequence ID" value="GEC13992.1"/>
    <property type="molecule type" value="Genomic_DNA"/>
</dbReference>
<dbReference type="SUPFAM" id="SSF53474">
    <property type="entry name" value="alpha/beta-Hydrolases"/>
    <property type="match status" value="1"/>
</dbReference>
<dbReference type="Gene3D" id="3.40.50.1820">
    <property type="entry name" value="alpha/beta hydrolase"/>
    <property type="match status" value="1"/>
</dbReference>
<gene>
    <name evidence="3" type="ORF">ANI01nite_31950</name>
</gene>
<dbReference type="PANTHER" id="PTHR22946">
    <property type="entry name" value="DIENELACTONE HYDROLASE DOMAIN-CONTAINING PROTEIN-RELATED"/>
    <property type="match status" value="1"/>
</dbReference>
<evidence type="ECO:0008006" key="5">
    <source>
        <dbReference type="Google" id="ProtNLM"/>
    </source>
</evidence>
<reference evidence="3 4" key="1">
    <citation type="submission" date="2019-06" db="EMBL/GenBank/DDBJ databases">
        <title>Whole genome shotgun sequence of Glutamicibacter nicotianae NBRC 14234.</title>
        <authorList>
            <person name="Hosoyama A."/>
            <person name="Uohara A."/>
            <person name="Ohji S."/>
            <person name="Ichikawa N."/>
        </authorList>
    </citation>
    <scope>NUCLEOTIDE SEQUENCE [LARGE SCALE GENOMIC DNA]</scope>
    <source>
        <strain evidence="3 4">NBRC 14234</strain>
    </source>
</reference>
<keyword evidence="2" id="KW-0378">Hydrolase</keyword>